<evidence type="ECO:0000259" key="3">
    <source>
        <dbReference type="SMART" id="SM00701"/>
    </source>
</evidence>
<gene>
    <name evidence="4" type="ORF">FHS90_003645</name>
</gene>
<dbReference type="SUPFAM" id="SSF55846">
    <property type="entry name" value="N-acetylmuramoyl-L-alanine amidase-like"/>
    <property type="match status" value="1"/>
</dbReference>
<dbReference type="AlphaFoldDB" id="A0A839GTX4"/>
<name>A0A839GTX4_9BACT</name>
<dbReference type="RefSeq" id="WP_182513979.1">
    <property type="nucleotide sequence ID" value="NZ_JACJIQ010000016.1"/>
</dbReference>
<keyword evidence="5" id="KW-1185">Reference proteome</keyword>
<feature type="chain" id="PRO_5032858731" description="Peptidoglycan recognition protein family domain-containing protein" evidence="2">
    <location>
        <begin position="24"/>
        <end position="414"/>
    </location>
</feature>
<comment type="caution">
    <text evidence="4">The sequence shown here is derived from an EMBL/GenBank/DDBJ whole genome shotgun (WGS) entry which is preliminary data.</text>
</comment>
<accession>A0A839GTX4</accession>
<dbReference type="InterPro" id="IPR036505">
    <property type="entry name" value="Amidase/PGRP_sf"/>
</dbReference>
<dbReference type="Pfam" id="PF01510">
    <property type="entry name" value="Amidase_2"/>
    <property type="match status" value="1"/>
</dbReference>
<comment type="similarity">
    <text evidence="1">Belongs to the N-acetylmuramoyl-L-alanine amidase 2 family.</text>
</comment>
<dbReference type="GO" id="GO:0008745">
    <property type="term" value="F:N-acetylmuramoyl-L-alanine amidase activity"/>
    <property type="evidence" value="ECO:0007669"/>
    <property type="project" value="InterPro"/>
</dbReference>
<feature type="domain" description="Peptidoglycan recognition protein family" evidence="3">
    <location>
        <begin position="134"/>
        <end position="286"/>
    </location>
</feature>
<protein>
    <recommendedName>
        <fullName evidence="3">Peptidoglycan recognition protein family domain-containing protein</fullName>
    </recommendedName>
</protein>
<reference evidence="4 5" key="1">
    <citation type="submission" date="2020-08" db="EMBL/GenBank/DDBJ databases">
        <title>Genomic Encyclopedia of Type Strains, Phase IV (KMG-IV): sequencing the most valuable type-strain genomes for metagenomic binning, comparative biology and taxonomic classification.</title>
        <authorList>
            <person name="Goeker M."/>
        </authorList>
    </citation>
    <scope>NUCLEOTIDE SEQUENCE [LARGE SCALE GENOMIC DNA]</scope>
    <source>
        <strain evidence="4 5">DSM 29854</strain>
    </source>
</reference>
<organism evidence="4 5">
    <name type="scientific">Rufibacter quisquiliarum</name>
    <dbReference type="NCBI Taxonomy" id="1549639"/>
    <lineage>
        <taxon>Bacteria</taxon>
        <taxon>Pseudomonadati</taxon>
        <taxon>Bacteroidota</taxon>
        <taxon>Cytophagia</taxon>
        <taxon>Cytophagales</taxon>
        <taxon>Hymenobacteraceae</taxon>
        <taxon>Rufibacter</taxon>
    </lineage>
</organism>
<dbReference type="EMBL" id="JACJIQ010000016">
    <property type="protein sequence ID" value="MBA9078915.1"/>
    <property type="molecule type" value="Genomic_DNA"/>
</dbReference>
<evidence type="ECO:0000256" key="1">
    <source>
        <dbReference type="ARBA" id="ARBA00007553"/>
    </source>
</evidence>
<dbReference type="InterPro" id="IPR015510">
    <property type="entry name" value="PGRP"/>
</dbReference>
<dbReference type="InterPro" id="IPR002502">
    <property type="entry name" value="Amidase_domain"/>
</dbReference>
<dbReference type="GO" id="GO:0008270">
    <property type="term" value="F:zinc ion binding"/>
    <property type="evidence" value="ECO:0007669"/>
    <property type="project" value="InterPro"/>
</dbReference>
<dbReference type="SMART" id="SM00701">
    <property type="entry name" value="PGRP"/>
    <property type="match status" value="1"/>
</dbReference>
<keyword evidence="2" id="KW-0732">Signal</keyword>
<dbReference type="Proteomes" id="UP000563094">
    <property type="component" value="Unassembled WGS sequence"/>
</dbReference>
<feature type="signal peptide" evidence="2">
    <location>
        <begin position="1"/>
        <end position="23"/>
    </location>
</feature>
<dbReference type="PANTHER" id="PTHR11022:SF41">
    <property type="entry name" value="PEPTIDOGLYCAN-RECOGNITION PROTEIN LC-RELATED"/>
    <property type="match status" value="1"/>
</dbReference>
<dbReference type="InterPro" id="IPR026444">
    <property type="entry name" value="Secre_tail"/>
</dbReference>
<proteinExistence type="inferred from homology"/>
<evidence type="ECO:0000256" key="2">
    <source>
        <dbReference type="SAM" id="SignalP"/>
    </source>
</evidence>
<dbReference type="Pfam" id="PF18962">
    <property type="entry name" value="Por_Secre_tail"/>
    <property type="match status" value="1"/>
</dbReference>
<dbReference type="PANTHER" id="PTHR11022">
    <property type="entry name" value="PEPTIDOGLYCAN RECOGNITION PROTEIN"/>
    <property type="match status" value="1"/>
</dbReference>
<dbReference type="NCBIfam" id="TIGR04183">
    <property type="entry name" value="Por_Secre_tail"/>
    <property type="match status" value="1"/>
</dbReference>
<dbReference type="Gene3D" id="3.40.80.10">
    <property type="entry name" value="Peptidoglycan recognition protein-like"/>
    <property type="match status" value="1"/>
</dbReference>
<dbReference type="InterPro" id="IPR006619">
    <property type="entry name" value="PGRP_domain_met/bac"/>
</dbReference>
<evidence type="ECO:0000313" key="4">
    <source>
        <dbReference type="EMBL" id="MBA9078915.1"/>
    </source>
</evidence>
<dbReference type="GO" id="GO:0009253">
    <property type="term" value="P:peptidoglycan catabolic process"/>
    <property type="evidence" value="ECO:0007669"/>
    <property type="project" value="InterPro"/>
</dbReference>
<sequence length="414" mass="45562">MTKLYRSTFFWLLLLCLTRTGLAQENDVQDTLVSVFAGQQYQFPLKNATAIGIKCEDCSLQGAYFLQGADTLWVKTDPHADQSALVSIEKETENIAFFSSTGGSMQFFFIKAGTVKAANRKKTALREGSGDCAFEVVPTSVWRLGLAAPTYTRSFTQTKHVAVHHAAGSNTATDYFREVRNIYLYHRNTNGWSDIGYNYLIAPDGTIFQGRDNPTGSFDNDYVFGAHLCSNNSNAMGICLLGDYTSILPTQKAMESLYKIIKWKTQKDNIDIFGTTEHLIGPSDYGVKQQMPNVLGHRDGCRPGYTSCPGNMLYTKMAEIRSQASSICPLTTGVAELGLDSQAALYPNPAAGTVIKAQFAWSTLAIYTLGGKLVRTTSSKVSQDISTQDLTVGVYVFQFQTPDFGKVVRRVVIN</sequence>
<evidence type="ECO:0000313" key="5">
    <source>
        <dbReference type="Proteomes" id="UP000563094"/>
    </source>
</evidence>
<dbReference type="CDD" id="cd06583">
    <property type="entry name" value="PGRP"/>
    <property type="match status" value="1"/>
</dbReference>